<reference evidence="1" key="1">
    <citation type="submission" date="2022-10" db="EMBL/GenBank/DDBJ databases">
        <title>The complete genomes of actinobacterial strains from the NBC collection.</title>
        <authorList>
            <person name="Joergensen T.S."/>
            <person name="Alvarez Arevalo M."/>
            <person name="Sterndorff E.B."/>
            <person name="Faurdal D."/>
            <person name="Vuksanovic O."/>
            <person name="Mourched A.-S."/>
            <person name="Charusanti P."/>
            <person name="Shaw S."/>
            <person name="Blin K."/>
            <person name="Weber T."/>
        </authorList>
    </citation>
    <scope>NUCLEOTIDE SEQUENCE</scope>
    <source>
        <strain evidence="1">NBC 00180</strain>
    </source>
</reference>
<name>A0AAU1ID06_9ACTN</name>
<evidence type="ECO:0000313" key="1">
    <source>
        <dbReference type="EMBL" id="WTP91624.1"/>
    </source>
</evidence>
<sequence>MKIGDGFCSCIRRQQARLGPETCPIGKGGDLSVVYVEYASVVLGAPSTLVRRLALRHLEQLVARLIFHENWQVVHAIKENPSPVSNDSCGEFPALHLFVADCSDSCRGSHAFLDRRSVSGRS</sequence>
<protein>
    <submittedName>
        <fullName evidence="1">Uncharacterized protein</fullName>
    </submittedName>
</protein>
<proteinExistence type="predicted"/>
<accession>A0AAU1ID06</accession>
<gene>
    <name evidence="1" type="ORF">OG477_43150</name>
</gene>
<organism evidence="1">
    <name type="scientific">Streptomyces sp. NBC_00180</name>
    <dbReference type="NCBI Taxonomy" id="2903632"/>
    <lineage>
        <taxon>Bacteria</taxon>
        <taxon>Bacillati</taxon>
        <taxon>Actinomycetota</taxon>
        <taxon>Actinomycetes</taxon>
        <taxon>Kitasatosporales</taxon>
        <taxon>Streptomycetaceae</taxon>
        <taxon>Streptomyces</taxon>
    </lineage>
</organism>
<dbReference type="AlphaFoldDB" id="A0AAU1ID06"/>
<dbReference type="EMBL" id="CP108140">
    <property type="protein sequence ID" value="WTP91624.1"/>
    <property type="molecule type" value="Genomic_DNA"/>
</dbReference>